<keyword evidence="3" id="KW-1185">Reference proteome</keyword>
<evidence type="ECO:0000313" key="3">
    <source>
        <dbReference type="Proteomes" id="UP001597262"/>
    </source>
</evidence>
<proteinExistence type="predicted"/>
<organism evidence="2 3">
    <name type="scientific">Paenibacillus puldeungensis</name>
    <dbReference type="NCBI Taxonomy" id="696536"/>
    <lineage>
        <taxon>Bacteria</taxon>
        <taxon>Bacillati</taxon>
        <taxon>Bacillota</taxon>
        <taxon>Bacilli</taxon>
        <taxon>Bacillales</taxon>
        <taxon>Paenibacillaceae</taxon>
        <taxon>Paenibacillus</taxon>
    </lineage>
</organism>
<accession>A0ABW3RZ56</accession>
<gene>
    <name evidence="2" type="ORF">ACFQ3W_16230</name>
</gene>
<dbReference type="Proteomes" id="UP001597262">
    <property type="component" value="Unassembled WGS sequence"/>
</dbReference>
<keyword evidence="1" id="KW-0732">Signal</keyword>
<name>A0ABW3RZ56_9BACL</name>
<evidence type="ECO:0008006" key="4">
    <source>
        <dbReference type="Google" id="ProtNLM"/>
    </source>
</evidence>
<sequence length="154" mass="17485">MKLKKTLLFIILVVLLCASCTNNHEIKVTHEDIDDISLTLDSKSESSNGLNFVLKLQNNSRYIIKQNNVNLSFPIKIDNGTKGNDFKIESKGNKLDIHPGEELFLTVFAPMEMYEGNNNIDLDNPYIEINGYINEVEGIMHFHKGGGYKTMEDF</sequence>
<dbReference type="EMBL" id="JBHTLM010000012">
    <property type="protein sequence ID" value="MFD1177838.1"/>
    <property type="molecule type" value="Genomic_DNA"/>
</dbReference>
<evidence type="ECO:0000256" key="1">
    <source>
        <dbReference type="SAM" id="SignalP"/>
    </source>
</evidence>
<comment type="caution">
    <text evidence="2">The sequence shown here is derived from an EMBL/GenBank/DDBJ whole genome shotgun (WGS) entry which is preliminary data.</text>
</comment>
<feature type="chain" id="PRO_5045732864" description="Lipoprotein" evidence="1">
    <location>
        <begin position="25"/>
        <end position="154"/>
    </location>
</feature>
<evidence type="ECO:0000313" key="2">
    <source>
        <dbReference type="EMBL" id="MFD1177838.1"/>
    </source>
</evidence>
<reference evidence="3" key="1">
    <citation type="journal article" date="2019" name="Int. J. Syst. Evol. Microbiol.">
        <title>The Global Catalogue of Microorganisms (GCM) 10K type strain sequencing project: providing services to taxonomists for standard genome sequencing and annotation.</title>
        <authorList>
            <consortium name="The Broad Institute Genomics Platform"/>
            <consortium name="The Broad Institute Genome Sequencing Center for Infectious Disease"/>
            <person name="Wu L."/>
            <person name="Ma J."/>
        </authorList>
    </citation>
    <scope>NUCLEOTIDE SEQUENCE [LARGE SCALE GENOMIC DNA]</scope>
    <source>
        <strain evidence="3">CCUG 59189</strain>
    </source>
</reference>
<feature type="signal peptide" evidence="1">
    <location>
        <begin position="1"/>
        <end position="24"/>
    </location>
</feature>
<protein>
    <recommendedName>
        <fullName evidence="4">Lipoprotein</fullName>
    </recommendedName>
</protein>